<dbReference type="PROSITE" id="PS00028">
    <property type="entry name" value="ZINC_FINGER_C2H2_1"/>
    <property type="match status" value="1"/>
</dbReference>
<evidence type="ECO:0000313" key="3">
    <source>
        <dbReference type="EMBL" id="POR35881.1"/>
    </source>
</evidence>
<dbReference type="AlphaFoldDB" id="A0A2S4L0B4"/>
<feature type="compositionally biased region" description="Polar residues" evidence="1">
    <location>
        <begin position="285"/>
        <end position="300"/>
    </location>
</feature>
<feature type="compositionally biased region" description="Polar residues" evidence="1">
    <location>
        <begin position="248"/>
        <end position="265"/>
    </location>
</feature>
<feature type="compositionally biased region" description="Basic and acidic residues" evidence="1">
    <location>
        <begin position="232"/>
        <end position="247"/>
    </location>
</feature>
<name>A0A2S4L0B4_9HYPO</name>
<evidence type="ECO:0000259" key="2">
    <source>
        <dbReference type="PROSITE" id="PS00028"/>
    </source>
</evidence>
<feature type="compositionally biased region" description="Pro residues" evidence="1">
    <location>
        <begin position="160"/>
        <end position="203"/>
    </location>
</feature>
<dbReference type="InterPro" id="IPR013087">
    <property type="entry name" value="Znf_C2H2_type"/>
</dbReference>
<feature type="region of interest" description="Disordered" evidence="1">
    <location>
        <begin position="793"/>
        <end position="832"/>
    </location>
</feature>
<feature type="domain" description="C2H2-type" evidence="2">
    <location>
        <begin position="484"/>
        <end position="507"/>
    </location>
</feature>
<feature type="region of interest" description="Disordered" evidence="1">
    <location>
        <begin position="1"/>
        <end position="265"/>
    </location>
</feature>
<feature type="region of interest" description="Disordered" evidence="1">
    <location>
        <begin position="739"/>
        <end position="777"/>
    </location>
</feature>
<evidence type="ECO:0000256" key="1">
    <source>
        <dbReference type="SAM" id="MobiDB-lite"/>
    </source>
</evidence>
<comment type="caution">
    <text evidence="3">The sequence shown here is derived from an EMBL/GenBank/DDBJ whole genome shotgun (WGS) entry which is preliminary data.</text>
</comment>
<feature type="compositionally biased region" description="Low complexity" evidence="1">
    <location>
        <begin position="53"/>
        <end position="70"/>
    </location>
</feature>
<protein>
    <recommendedName>
        <fullName evidence="2">C2H2-type domain-containing protein</fullName>
    </recommendedName>
</protein>
<gene>
    <name evidence="3" type="ORF">TPAR_03934</name>
</gene>
<feature type="compositionally biased region" description="Low complexity" evidence="1">
    <location>
        <begin position="739"/>
        <end position="763"/>
    </location>
</feature>
<feature type="region of interest" description="Disordered" evidence="1">
    <location>
        <begin position="357"/>
        <end position="407"/>
    </location>
</feature>
<feature type="region of interest" description="Disordered" evidence="1">
    <location>
        <begin position="283"/>
        <end position="342"/>
    </location>
</feature>
<keyword evidence="4" id="KW-1185">Reference proteome</keyword>
<feature type="compositionally biased region" description="Low complexity" evidence="1">
    <location>
        <begin position="142"/>
        <end position="159"/>
    </location>
</feature>
<organism evidence="3 4">
    <name type="scientific">Tolypocladium paradoxum</name>
    <dbReference type="NCBI Taxonomy" id="94208"/>
    <lineage>
        <taxon>Eukaryota</taxon>
        <taxon>Fungi</taxon>
        <taxon>Dikarya</taxon>
        <taxon>Ascomycota</taxon>
        <taxon>Pezizomycotina</taxon>
        <taxon>Sordariomycetes</taxon>
        <taxon>Hypocreomycetidae</taxon>
        <taxon>Hypocreales</taxon>
        <taxon>Ophiocordycipitaceae</taxon>
        <taxon>Tolypocladium</taxon>
    </lineage>
</organism>
<feature type="compositionally biased region" description="Basic and acidic residues" evidence="1">
    <location>
        <begin position="94"/>
        <end position="113"/>
    </location>
</feature>
<feature type="compositionally biased region" description="Low complexity" evidence="1">
    <location>
        <begin position="362"/>
        <end position="381"/>
    </location>
</feature>
<reference evidence="3 4" key="1">
    <citation type="submission" date="2018-01" db="EMBL/GenBank/DDBJ databases">
        <title>Harnessing the power of phylogenomics to disentangle the directionality and signatures of interkingdom host jumping in the parasitic fungal genus Tolypocladium.</title>
        <authorList>
            <person name="Quandt C.A."/>
            <person name="Patterson W."/>
            <person name="Spatafora J.W."/>
        </authorList>
    </citation>
    <scope>NUCLEOTIDE SEQUENCE [LARGE SCALE GENOMIC DNA]</scope>
    <source>
        <strain evidence="3 4">NRBC 100945</strain>
    </source>
</reference>
<dbReference type="EMBL" id="PKSG01000389">
    <property type="protein sequence ID" value="POR35881.1"/>
    <property type="molecule type" value="Genomic_DNA"/>
</dbReference>
<dbReference type="STRING" id="94208.A0A2S4L0B4"/>
<accession>A0A2S4L0B4</accession>
<feature type="compositionally biased region" description="Acidic residues" evidence="1">
    <location>
        <begin position="389"/>
        <end position="407"/>
    </location>
</feature>
<evidence type="ECO:0000313" key="4">
    <source>
        <dbReference type="Proteomes" id="UP000237481"/>
    </source>
</evidence>
<dbReference type="Proteomes" id="UP000237481">
    <property type="component" value="Unassembled WGS sequence"/>
</dbReference>
<sequence>MATLQGAAAASLSMREAADTPPAQGQAARVVSDILPPRVPSSTASPAPAQGLQSPRPQSQSQSQSQSPQPAAVNGGDASGGMAAHHRILALNRAWEEKREKERKGGHRGRDSDSSDTDSESDGSFIIMPPRIKIKVPKIRPTRPQAAEAAQAAPSAPSTPAAPTPSTPAAPTPSTPAAPTPSTPAAPAPAAPAAPAAPSPLPQQPLKRPANVPANPVIPSGSNKTPVPLPEYLRRPLPDSSKPEQRTGHPSITTRANVAPQQTSADVLRAQALRFTEESVLRRLSQASDAGGTAQQNATGQPPGKAPTGTPPVKTSATPAVKASPSPPANGPAAPLLSPTSEMRFATGGELLARVRQGASLSQATPASALTPSASAPAQPSVNRGKGDDESDWAAESPSESDETDNDEDLVMLDEAPPGFHGIQPVKDLSIKPLTKDGNGALERTIDGRLYTMLYHSDGPPEGGRGTIIPTNYKLHDPPLRHICPVRDCRRLLKNMTALGGHFTAAHKGGKFNDNGDGTLTLVDTYKNPVGYSPGIVISQNPLPLNAPPPVEPSVPPWNSSHKRPVWPAPGSKMPRYVLGASGIAAKPPLPSPPAPKETAVPLPGALRPVQGTNDVISYLHSFLSKTQTVPYRPDIRFMESLPRLRSLPDSWIKHHRGGYLPISFYASALAYLTGDEVTVGACTQNMGSTARLSDVCIALPSSLPQYARKEFTKLSTTCVGCHYYATLQRQRNNCDWAGNGRSSSSGSVDKAASPAAVPSKSATPVTAGTREDVVMGEAAPPVDAVVRSRTLASMREPRNKRPAPALPSSVVGPAPKAAKVSGSTAQREDADLDEMEPWEFAPGRLADDTGSENIAFSGAYLTNAQPVAVFQDVGINVVVVKPGSSNRWAVETDKLRTCTVAAGKIKVKMAEKAFQVGPNGAFVIQPGQTCVVENKCYFDATIHCVTVKDYELS</sequence>
<proteinExistence type="predicted"/>
<feature type="compositionally biased region" description="Basic residues" evidence="1">
    <location>
        <begin position="132"/>
        <end position="141"/>
    </location>
</feature>
<dbReference type="OrthoDB" id="3545073at2759"/>